<dbReference type="InterPro" id="IPR016160">
    <property type="entry name" value="Ald_DH_CS_CYS"/>
</dbReference>
<reference evidence="6" key="1">
    <citation type="submission" date="2020-03" db="EMBL/GenBank/DDBJ databases">
        <title>Solimonas marina sp. nov., isolated from deep seawater of the Pacific Ocean.</title>
        <authorList>
            <person name="Liu X."/>
            <person name="Lai Q."/>
            <person name="Sun F."/>
            <person name="Gai Y."/>
            <person name="Li G."/>
            <person name="Shao Z."/>
        </authorList>
    </citation>
    <scope>NUCLEOTIDE SEQUENCE</scope>
    <source>
        <strain evidence="6">C16B3</strain>
    </source>
</reference>
<dbReference type="InterPro" id="IPR015590">
    <property type="entry name" value="Aldehyde_DH_dom"/>
</dbReference>
<dbReference type="Gene3D" id="3.40.605.10">
    <property type="entry name" value="Aldehyde Dehydrogenase, Chain A, domain 1"/>
    <property type="match status" value="1"/>
</dbReference>
<dbReference type="PROSITE" id="PS00687">
    <property type="entry name" value="ALDEHYDE_DEHYDR_GLU"/>
    <property type="match status" value="1"/>
</dbReference>
<name>A0A970BAN5_9GAMM</name>
<organism evidence="6 7">
    <name type="scientific">Solimonas marina</name>
    <dbReference type="NCBI Taxonomy" id="2714601"/>
    <lineage>
        <taxon>Bacteria</taxon>
        <taxon>Pseudomonadati</taxon>
        <taxon>Pseudomonadota</taxon>
        <taxon>Gammaproteobacteria</taxon>
        <taxon>Nevskiales</taxon>
        <taxon>Nevskiaceae</taxon>
        <taxon>Solimonas</taxon>
    </lineage>
</organism>
<dbReference type="FunFam" id="3.40.309.10:FF:000009">
    <property type="entry name" value="Aldehyde dehydrogenase A"/>
    <property type="match status" value="1"/>
</dbReference>
<dbReference type="EMBL" id="JAAVXB010000008">
    <property type="protein sequence ID" value="NKF23556.1"/>
    <property type="molecule type" value="Genomic_DNA"/>
</dbReference>
<keyword evidence="7" id="KW-1185">Reference proteome</keyword>
<protein>
    <submittedName>
        <fullName evidence="6">Aldehyde dehydrogenase family protein</fullName>
    </submittedName>
</protein>
<feature type="active site" evidence="3">
    <location>
        <position position="236"/>
    </location>
</feature>
<dbReference type="InterPro" id="IPR016161">
    <property type="entry name" value="Ald_DH/histidinol_DH"/>
</dbReference>
<dbReference type="PANTHER" id="PTHR11699">
    <property type="entry name" value="ALDEHYDE DEHYDROGENASE-RELATED"/>
    <property type="match status" value="1"/>
</dbReference>
<dbReference type="AlphaFoldDB" id="A0A970BAN5"/>
<proteinExistence type="inferred from homology"/>
<accession>A0A970BAN5</accession>
<dbReference type="GO" id="GO:0016620">
    <property type="term" value="F:oxidoreductase activity, acting on the aldehyde or oxo group of donors, NAD or NADP as acceptor"/>
    <property type="evidence" value="ECO:0007669"/>
    <property type="project" value="InterPro"/>
</dbReference>
<comment type="caution">
    <text evidence="6">The sequence shown here is derived from an EMBL/GenBank/DDBJ whole genome shotgun (WGS) entry which is preliminary data.</text>
</comment>
<dbReference type="InterPro" id="IPR016163">
    <property type="entry name" value="Ald_DH_C"/>
</dbReference>
<evidence type="ECO:0000256" key="4">
    <source>
        <dbReference type="RuleBase" id="RU003345"/>
    </source>
</evidence>
<dbReference type="Pfam" id="PF00171">
    <property type="entry name" value="Aldedh"/>
    <property type="match status" value="1"/>
</dbReference>
<evidence type="ECO:0000313" key="6">
    <source>
        <dbReference type="EMBL" id="NKF23556.1"/>
    </source>
</evidence>
<evidence type="ECO:0000259" key="5">
    <source>
        <dbReference type="Pfam" id="PF00171"/>
    </source>
</evidence>
<dbReference type="InterPro" id="IPR044086">
    <property type="entry name" value="LUC3-like"/>
</dbReference>
<evidence type="ECO:0000256" key="1">
    <source>
        <dbReference type="ARBA" id="ARBA00009986"/>
    </source>
</evidence>
<dbReference type="InterPro" id="IPR029510">
    <property type="entry name" value="Ald_DH_CS_GLU"/>
</dbReference>
<dbReference type="Proteomes" id="UP000653472">
    <property type="component" value="Unassembled WGS sequence"/>
</dbReference>
<evidence type="ECO:0000256" key="2">
    <source>
        <dbReference type="ARBA" id="ARBA00023002"/>
    </source>
</evidence>
<feature type="domain" description="Aldehyde dehydrogenase" evidence="5">
    <location>
        <begin position="12"/>
        <end position="458"/>
    </location>
</feature>
<comment type="similarity">
    <text evidence="1 4">Belongs to the aldehyde dehydrogenase family.</text>
</comment>
<dbReference type="SUPFAM" id="SSF53720">
    <property type="entry name" value="ALDH-like"/>
    <property type="match status" value="1"/>
</dbReference>
<dbReference type="InterPro" id="IPR016162">
    <property type="entry name" value="Ald_DH_N"/>
</dbReference>
<evidence type="ECO:0000313" key="7">
    <source>
        <dbReference type="Proteomes" id="UP000653472"/>
    </source>
</evidence>
<keyword evidence="2 4" id="KW-0560">Oxidoreductase</keyword>
<dbReference type="CDD" id="cd07106">
    <property type="entry name" value="ALDH_AldA-AAD23400"/>
    <property type="match status" value="1"/>
</dbReference>
<dbReference type="Gene3D" id="3.40.309.10">
    <property type="entry name" value="Aldehyde Dehydrogenase, Chain A, domain 2"/>
    <property type="match status" value="1"/>
</dbReference>
<dbReference type="FunFam" id="3.40.605.10:FF:000007">
    <property type="entry name" value="NAD/NADP-dependent betaine aldehyde dehydrogenase"/>
    <property type="match status" value="1"/>
</dbReference>
<gene>
    <name evidence="6" type="ORF">G7Y82_14650</name>
</gene>
<sequence length="464" mass="48628">MLINGKGVSGTRSFAVENPATNAVVTEVPDCSAAELDAAVGAAQQAFPIWSATPHAERQQLLLDCADILVANLDELAALLVSEQGKPLAKAKRELMGSAAWLRYTATLELPVETIRDDEMVRVELHHKPLGVVGAIVPWNYPVISAVGKFAPAMLAGNTVVLKPSPFTPLATLRLGELLAERIPAGVLNIVSGGDELGRLITAHPAIRKLSLTGSVAAGRSVAAAAAQDLKRITLELGGNDAAIVLDDVDVKTVAQRIFTAAFENTGQVCTAIKRVYVHDSIHDAFVDELVALAGAARLGDGMADDTEYGPINNRPQYERVLELIESAKADGGTIRCGGERVDGPGYFITPAIVTGLSDAARLVVEEQFGPVLPVLRYSDVDDAIARANDSLLGLGGSAWSADAARAAAVADRLVCGMSWVNAHLMIVPQAPISGQKLSGIGAENGVAGLHAFTRLQTRITPKG</sequence>
<dbReference type="PROSITE" id="PS00070">
    <property type="entry name" value="ALDEHYDE_DEHYDR_CYS"/>
    <property type="match status" value="1"/>
</dbReference>
<evidence type="ECO:0000256" key="3">
    <source>
        <dbReference type="PROSITE-ProRule" id="PRU10007"/>
    </source>
</evidence>